<dbReference type="PANTHER" id="PTHR28051:SF1">
    <property type="entry name" value="PROTEIN MTL1-RELATED"/>
    <property type="match status" value="1"/>
</dbReference>
<name>A0A2V1CXK1_9PLEO</name>
<dbReference type="Proteomes" id="UP000244855">
    <property type="component" value="Unassembled WGS sequence"/>
</dbReference>
<accession>A0A2V1CXK1</accession>
<feature type="compositionally biased region" description="Basic and acidic residues" evidence="1">
    <location>
        <begin position="417"/>
        <end position="431"/>
    </location>
</feature>
<dbReference type="AlphaFoldDB" id="A0A2V1CXK1"/>
<proteinExistence type="predicted"/>
<dbReference type="OrthoDB" id="5563539at2759"/>
<dbReference type="PANTHER" id="PTHR28051">
    <property type="entry name" value="PROTEIN MTL1-RELATED"/>
    <property type="match status" value="1"/>
</dbReference>
<protein>
    <recommendedName>
        <fullName evidence="4">Nitrogen regulatory protein areA GATA-like domain-containing protein</fullName>
    </recommendedName>
</protein>
<dbReference type="GO" id="GO:0007039">
    <property type="term" value="P:protein catabolic process in the vacuole"/>
    <property type="evidence" value="ECO:0007669"/>
    <property type="project" value="TreeGrafter"/>
</dbReference>
<reference evidence="2 3" key="1">
    <citation type="journal article" date="2018" name="Sci. Rep.">
        <title>Comparative genomics provides insights into the lifestyle and reveals functional heterogeneity of dark septate endophytic fungi.</title>
        <authorList>
            <person name="Knapp D.G."/>
            <person name="Nemeth J.B."/>
            <person name="Barry K."/>
            <person name="Hainaut M."/>
            <person name="Henrissat B."/>
            <person name="Johnson J."/>
            <person name="Kuo A."/>
            <person name="Lim J.H.P."/>
            <person name="Lipzen A."/>
            <person name="Nolan M."/>
            <person name="Ohm R.A."/>
            <person name="Tamas L."/>
            <person name="Grigoriev I.V."/>
            <person name="Spatafora J.W."/>
            <person name="Nagy L.G."/>
            <person name="Kovacs G.M."/>
        </authorList>
    </citation>
    <scope>NUCLEOTIDE SEQUENCE [LARGE SCALE GENOMIC DNA]</scope>
    <source>
        <strain evidence="2 3">DSE2036</strain>
    </source>
</reference>
<evidence type="ECO:0000256" key="1">
    <source>
        <dbReference type="SAM" id="MobiDB-lite"/>
    </source>
</evidence>
<dbReference type="InterPro" id="IPR052292">
    <property type="entry name" value="Glucose_repression_reg"/>
</dbReference>
<sequence>MSDIFFVQPDAHSYCHVSAPPPFSTPLYPKISRADLQGPMETAGIAFPLERDFRLRLQKFSEPHSNPENEQRCDASSSFDDSAFAGTYDLNPGSIPDHIAIRHRPLINVDYLSHSWQEDDIWSSWRNIVSNVELDEGRSRFENALWRAWAKSRYKLKTISPEDINWLKDFDYNWLYGSFQSPSNPSLSAFESEPTIAMFEPTPLPSRQSILKKRSREELVRQTWMPALPVLERAGGVQVEHGNASTDRTRDCPIYNRAVTDSITYPIRSKSVRRETTDHFSPFRTPAVQPLGQGKRKILRFDEKVEQFRAIGVECAERDWSAQTDDDSSDEGLLMKFPLKERACLHKNTENYSSTNSKIIKKLPPTTLKSRSPSPQETLSWPYPPIDSLLDEEDDAKLELSKRTKAFDGLFTIRDGRAAKDEEKEPPETSKDISMSFGDAQGDIISVEPVNELTRVLQKGKDIAQAICKYRWLRLLEHALTQCQSILLALLGARTRTPSPRESEDMSHVAGDEDLLT</sequence>
<feature type="region of interest" description="Disordered" evidence="1">
    <location>
        <begin position="363"/>
        <end position="386"/>
    </location>
</feature>
<dbReference type="GO" id="GO:0005773">
    <property type="term" value="C:vacuole"/>
    <property type="evidence" value="ECO:0007669"/>
    <property type="project" value="GOC"/>
</dbReference>
<dbReference type="EMBL" id="KZ806289">
    <property type="protein sequence ID" value="PVH90467.1"/>
    <property type="molecule type" value="Genomic_DNA"/>
</dbReference>
<dbReference type="GO" id="GO:0042149">
    <property type="term" value="P:cellular response to glucose starvation"/>
    <property type="evidence" value="ECO:0007669"/>
    <property type="project" value="TreeGrafter"/>
</dbReference>
<evidence type="ECO:0000313" key="3">
    <source>
        <dbReference type="Proteomes" id="UP000244855"/>
    </source>
</evidence>
<gene>
    <name evidence="2" type="ORF">DM02DRAFT_712162</name>
</gene>
<dbReference type="STRING" id="97972.A0A2V1CXK1"/>
<evidence type="ECO:0008006" key="4">
    <source>
        <dbReference type="Google" id="ProtNLM"/>
    </source>
</evidence>
<keyword evidence="3" id="KW-1185">Reference proteome</keyword>
<feature type="compositionally biased region" description="Basic and acidic residues" evidence="1">
    <location>
        <begin position="499"/>
        <end position="511"/>
    </location>
</feature>
<feature type="compositionally biased region" description="Polar residues" evidence="1">
    <location>
        <begin position="367"/>
        <end position="379"/>
    </location>
</feature>
<feature type="region of interest" description="Disordered" evidence="1">
    <location>
        <begin position="417"/>
        <end position="436"/>
    </location>
</feature>
<feature type="region of interest" description="Disordered" evidence="1">
    <location>
        <begin position="497"/>
        <end position="517"/>
    </location>
</feature>
<evidence type="ECO:0000313" key="2">
    <source>
        <dbReference type="EMBL" id="PVH90467.1"/>
    </source>
</evidence>
<organism evidence="2 3">
    <name type="scientific">Periconia macrospinosa</name>
    <dbReference type="NCBI Taxonomy" id="97972"/>
    <lineage>
        <taxon>Eukaryota</taxon>
        <taxon>Fungi</taxon>
        <taxon>Dikarya</taxon>
        <taxon>Ascomycota</taxon>
        <taxon>Pezizomycotina</taxon>
        <taxon>Dothideomycetes</taxon>
        <taxon>Pleosporomycetidae</taxon>
        <taxon>Pleosporales</taxon>
        <taxon>Massarineae</taxon>
        <taxon>Periconiaceae</taxon>
        <taxon>Periconia</taxon>
    </lineage>
</organism>